<accession>G7YBJ6</accession>
<reference key="2">
    <citation type="submission" date="2011-10" db="EMBL/GenBank/DDBJ databases">
        <title>The genome and transcriptome sequence of Clonorchis sinensis provide insights into the carcinogenic liver fluke.</title>
        <authorList>
            <person name="Wang X."/>
            <person name="Huang Y."/>
            <person name="Chen W."/>
            <person name="Liu H."/>
            <person name="Guo L."/>
            <person name="Chen Y."/>
            <person name="Luo F."/>
            <person name="Zhou W."/>
            <person name="Sun J."/>
            <person name="Mao Q."/>
            <person name="Liang P."/>
            <person name="Zhou C."/>
            <person name="Tian Y."/>
            <person name="Men J."/>
            <person name="Lv X."/>
            <person name="Huang L."/>
            <person name="Zhou J."/>
            <person name="Hu Y."/>
            <person name="Li R."/>
            <person name="Zhang F."/>
            <person name="Lei H."/>
            <person name="Li X."/>
            <person name="Hu X."/>
            <person name="Liang C."/>
            <person name="Xu J."/>
            <person name="Wu Z."/>
            <person name="Yu X."/>
        </authorList>
    </citation>
    <scope>NUCLEOTIDE SEQUENCE</scope>
    <source>
        <strain>Henan</strain>
    </source>
</reference>
<dbReference type="Proteomes" id="UP000008909">
    <property type="component" value="Unassembled WGS sequence"/>
</dbReference>
<dbReference type="AlphaFoldDB" id="G7YBJ6"/>
<proteinExistence type="predicted"/>
<reference evidence="1" key="1">
    <citation type="journal article" date="2011" name="Genome Biol.">
        <title>The draft genome of the carcinogenic human liver fluke Clonorchis sinensis.</title>
        <authorList>
            <person name="Wang X."/>
            <person name="Chen W."/>
            <person name="Huang Y."/>
            <person name="Sun J."/>
            <person name="Men J."/>
            <person name="Liu H."/>
            <person name="Luo F."/>
            <person name="Guo L."/>
            <person name="Lv X."/>
            <person name="Deng C."/>
            <person name="Zhou C."/>
            <person name="Fan Y."/>
            <person name="Li X."/>
            <person name="Huang L."/>
            <person name="Hu Y."/>
            <person name="Liang C."/>
            <person name="Hu X."/>
            <person name="Xu J."/>
            <person name="Yu X."/>
        </authorList>
    </citation>
    <scope>NUCLEOTIDE SEQUENCE [LARGE SCALE GENOMIC DNA]</scope>
    <source>
        <strain evidence="1">Henan</strain>
    </source>
</reference>
<gene>
    <name evidence="1" type="ORF">CLF_104381</name>
</gene>
<evidence type="ECO:0000313" key="2">
    <source>
        <dbReference type="Proteomes" id="UP000008909"/>
    </source>
</evidence>
<keyword evidence="2" id="KW-1185">Reference proteome</keyword>
<name>G7YBJ6_CLOSI</name>
<sequence>MPLRKPSRLVMWLCTPVRPTTGNHALKLGRFARIWTIDPSYIIKTILRYLREDVNFIVDNGKICRKFQKPSIEQALVLCNDHHTDIVYGHQIELMDLVVPNLHRFEVSYQCKYSVRCLMVDERVDFLKITTMRCTLCGFTYYVPIEHKIARSLRNVLTCKYAVRLMCFLNRADEGVLRTVKRISIDCSVGRKTGSGQKVDYGNSDLGVFLPFGTVKNRYTSLRHNDAPALPAYVRWEGLCITDGLPTELLQASNSLFQHSRLKSRLADLRGFRKTQPLKFQDCRMLLRSLLSVHCLLLASTIRPDNPRGHCFHYLLEQILCGHEHVRRNRCYSNIIHHMVQCGYDEMKSRPLSLILTSLDLLTQFDLSRLLVDWVSIPIGFFDRIGLPMLTTNYRNWKILSRSVMETTHATTNALLYLSDTSVGRGDSRTVAMGKCDHRSSTVPHSSKPLLISRSDHGVQYKWREEGKTEKLGIKLKKAKNRPVPKRDKNMLKEYQNNGRAMAIRPGNWTTYSEKKTAPERYPSDAVQTKAYWIVVNVNQCDPSKTCIRLAS</sequence>
<dbReference type="EMBL" id="DF143035">
    <property type="protein sequence ID" value="GAA50330.1"/>
    <property type="molecule type" value="Genomic_DNA"/>
</dbReference>
<evidence type="ECO:0000313" key="1">
    <source>
        <dbReference type="EMBL" id="GAA50330.1"/>
    </source>
</evidence>
<protein>
    <submittedName>
        <fullName evidence="1">Uncharacterized protein</fullName>
    </submittedName>
</protein>
<organism evidence="1 2">
    <name type="scientific">Clonorchis sinensis</name>
    <name type="common">Chinese liver fluke</name>
    <dbReference type="NCBI Taxonomy" id="79923"/>
    <lineage>
        <taxon>Eukaryota</taxon>
        <taxon>Metazoa</taxon>
        <taxon>Spiralia</taxon>
        <taxon>Lophotrochozoa</taxon>
        <taxon>Platyhelminthes</taxon>
        <taxon>Trematoda</taxon>
        <taxon>Digenea</taxon>
        <taxon>Opisthorchiida</taxon>
        <taxon>Opisthorchiata</taxon>
        <taxon>Opisthorchiidae</taxon>
        <taxon>Clonorchis</taxon>
    </lineage>
</organism>